<feature type="non-terminal residue" evidence="1">
    <location>
        <position position="1"/>
    </location>
</feature>
<sequence>QFHKRHHPTGLSTTPIDSIFLGTFFQALPQADLIYTLNRIFRIRKDRYLSGSSSTQQQRELFIKVYEQFVYPLLQFRQLP</sequence>
<dbReference type="EMBL" id="CAJOBI010169298">
    <property type="protein sequence ID" value="CAF4882766.1"/>
    <property type="molecule type" value="Genomic_DNA"/>
</dbReference>
<dbReference type="Proteomes" id="UP000676336">
    <property type="component" value="Unassembled WGS sequence"/>
</dbReference>
<proteinExistence type="predicted"/>
<organism evidence="1 2">
    <name type="scientific">Rotaria magnacalcarata</name>
    <dbReference type="NCBI Taxonomy" id="392030"/>
    <lineage>
        <taxon>Eukaryota</taxon>
        <taxon>Metazoa</taxon>
        <taxon>Spiralia</taxon>
        <taxon>Gnathifera</taxon>
        <taxon>Rotifera</taxon>
        <taxon>Eurotatoria</taxon>
        <taxon>Bdelloidea</taxon>
        <taxon>Philodinida</taxon>
        <taxon>Philodinidae</taxon>
        <taxon>Rotaria</taxon>
    </lineage>
</organism>
<gene>
    <name evidence="1" type="ORF">SMN809_LOCUS50892</name>
</gene>
<accession>A0A8S3C5I1</accession>
<reference evidence="1" key="1">
    <citation type="submission" date="2021-02" db="EMBL/GenBank/DDBJ databases">
        <authorList>
            <person name="Nowell W R."/>
        </authorList>
    </citation>
    <scope>NUCLEOTIDE SEQUENCE</scope>
</reference>
<comment type="caution">
    <text evidence="1">The sequence shown here is derived from an EMBL/GenBank/DDBJ whole genome shotgun (WGS) entry which is preliminary data.</text>
</comment>
<dbReference type="AlphaFoldDB" id="A0A8S3C5I1"/>
<name>A0A8S3C5I1_9BILA</name>
<evidence type="ECO:0000313" key="2">
    <source>
        <dbReference type="Proteomes" id="UP000676336"/>
    </source>
</evidence>
<feature type="non-terminal residue" evidence="1">
    <location>
        <position position="80"/>
    </location>
</feature>
<evidence type="ECO:0000313" key="1">
    <source>
        <dbReference type="EMBL" id="CAF4882766.1"/>
    </source>
</evidence>
<protein>
    <submittedName>
        <fullName evidence="1">Uncharacterized protein</fullName>
    </submittedName>
</protein>